<evidence type="ECO:0000313" key="2">
    <source>
        <dbReference type="EMBL" id="GJE90762.1"/>
    </source>
</evidence>
<feature type="region of interest" description="Disordered" evidence="1">
    <location>
        <begin position="1"/>
        <end position="112"/>
    </location>
</feature>
<reference evidence="2 3" key="1">
    <citation type="submission" date="2021-08" db="EMBL/GenBank/DDBJ databases">
        <title>Draft Genome Sequence of Phanerochaete sordida strain YK-624.</title>
        <authorList>
            <person name="Mori T."/>
            <person name="Dohra H."/>
            <person name="Suzuki T."/>
            <person name="Kawagishi H."/>
            <person name="Hirai H."/>
        </authorList>
    </citation>
    <scope>NUCLEOTIDE SEQUENCE [LARGE SCALE GENOMIC DNA]</scope>
    <source>
        <strain evidence="2 3">YK-624</strain>
    </source>
</reference>
<gene>
    <name evidence="2" type="ORF">PsYK624_069060</name>
</gene>
<evidence type="ECO:0000313" key="3">
    <source>
        <dbReference type="Proteomes" id="UP000703269"/>
    </source>
</evidence>
<name>A0A9P3LEA0_9APHY</name>
<dbReference type="Proteomes" id="UP000703269">
    <property type="component" value="Unassembled WGS sequence"/>
</dbReference>
<evidence type="ECO:0000256" key="1">
    <source>
        <dbReference type="SAM" id="MobiDB-lite"/>
    </source>
</evidence>
<protein>
    <submittedName>
        <fullName evidence="2">Uncharacterized protein</fullName>
    </submittedName>
</protein>
<dbReference type="AlphaFoldDB" id="A0A9P3LEA0"/>
<sequence>MANLLAADGTDRTRAHRGPASAASASPAAQDASVRPSDGHERSRRAHHRRDRSPGQRAARAAPWVPQTFTQGALRPRIAVVPVGGTQRPRARRSTRHASNQRGHVRVPAAAAAPARVRLSRCV</sequence>
<accession>A0A9P3LEA0</accession>
<feature type="compositionally biased region" description="Low complexity" evidence="1">
    <location>
        <begin position="20"/>
        <end position="33"/>
    </location>
</feature>
<proteinExistence type="predicted"/>
<dbReference type="EMBL" id="BPQB01000018">
    <property type="protein sequence ID" value="GJE90762.1"/>
    <property type="molecule type" value="Genomic_DNA"/>
</dbReference>
<keyword evidence="3" id="KW-1185">Reference proteome</keyword>
<organism evidence="2 3">
    <name type="scientific">Phanerochaete sordida</name>
    <dbReference type="NCBI Taxonomy" id="48140"/>
    <lineage>
        <taxon>Eukaryota</taxon>
        <taxon>Fungi</taxon>
        <taxon>Dikarya</taxon>
        <taxon>Basidiomycota</taxon>
        <taxon>Agaricomycotina</taxon>
        <taxon>Agaricomycetes</taxon>
        <taxon>Polyporales</taxon>
        <taxon>Phanerochaetaceae</taxon>
        <taxon>Phanerochaete</taxon>
    </lineage>
</organism>
<feature type="compositionally biased region" description="Basic residues" evidence="1">
    <location>
        <begin position="42"/>
        <end position="51"/>
    </location>
</feature>
<comment type="caution">
    <text evidence="2">The sequence shown here is derived from an EMBL/GenBank/DDBJ whole genome shotgun (WGS) entry which is preliminary data.</text>
</comment>